<organism evidence="1">
    <name type="scientific">Candidatus Kentrum sp. LFY</name>
    <dbReference type="NCBI Taxonomy" id="2126342"/>
    <lineage>
        <taxon>Bacteria</taxon>
        <taxon>Pseudomonadati</taxon>
        <taxon>Pseudomonadota</taxon>
        <taxon>Gammaproteobacteria</taxon>
        <taxon>Candidatus Kentrum</taxon>
    </lineage>
</organism>
<reference evidence="1" key="1">
    <citation type="submission" date="2019-02" db="EMBL/GenBank/DDBJ databases">
        <authorList>
            <person name="Gruber-Vodicka R. H."/>
            <person name="Seah K. B. B."/>
        </authorList>
    </citation>
    <scope>NUCLEOTIDE SEQUENCE</scope>
    <source>
        <strain evidence="1">BECK_M6</strain>
    </source>
</reference>
<gene>
    <name evidence="1" type="ORF">BECKLFY1418A_GA0070994_11377</name>
</gene>
<accession>A0A450V8V6</accession>
<dbReference type="AlphaFoldDB" id="A0A450V8V6"/>
<dbReference type="EMBL" id="CAADFH010000137">
    <property type="protein sequence ID" value="VFK01179.1"/>
    <property type="molecule type" value="Genomic_DNA"/>
</dbReference>
<evidence type="ECO:0000313" key="1">
    <source>
        <dbReference type="EMBL" id="VFK01179.1"/>
    </source>
</evidence>
<sequence length="235" mass="26509">MVQSASVHSNGPSPSCVKATMASADFRTSIPKPLGSRAHRQRNGSPRVRRVTFLTYTCRIYFHTSRVTRVIIGGLWIYWPPRPDVAASYAVPVHRNWSLPSASFGSHLAVGTLAVRLTVHSPGFVGDLHPHKVTSRFACAHRFQAPVTALRAMTGVPIKNGAEGPVFHSFGFDNESFVRICGRCQRRRRLCLFRFDRSCKNHYPLCRPPGHHKDHSWHSCRYPCGYRCHRSWCAC</sequence>
<protein>
    <submittedName>
        <fullName evidence="1">Uncharacterized protein</fullName>
    </submittedName>
</protein>
<proteinExistence type="predicted"/>
<name>A0A450V8V6_9GAMM</name>